<dbReference type="InterPro" id="IPR012347">
    <property type="entry name" value="Ferritin-like"/>
</dbReference>
<dbReference type="SUPFAM" id="SSF47240">
    <property type="entry name" value="Ferritin-like"/>
    <property type="match status" value="1"/>
</dbReference>
<gene>
    <name evidence="1" type="ORF">METZ01_LOCUS156450</name>
</gene>
<organism evidence="1">
    <name type="scientific">marine metagenome</name>
    <dbReference type="NCBI Taxonomy" id="408172"/>
    <lineage>
        <taxon>unclassified sequences</taxon>
        <taxon>metagenomes</taxon>
        <taxon>ecological metagenomes</taxon>
    </lineage>
</organism>
<feature type="non-terminal residue" evidence="1">
    <location>
        <position position="98"/>
    </location>
</feature>
<sequence length="98" mass="10857">MSNTNAPTVYTAADATGDYRDMLLRLMTRQLYAETATAEVFGRSIGVAPTWREKHLAAEFALEEAQHSQMLCNLLIDLGEDPENLIANRPPAASFWSV</sequence>
<accession>A0A382AQ52</accession>
<protein>
    <recommendedName>
        <fullName evidence="2">Ferritin-like diiron domain-containing protein</fullName>
    </recommendedName>
</protein>
<dbReference type="EMBL" id="UINC01026334">
    <property type="protein sequence ID" value="SVB03596.1"/>
    <property type="molecule type" value="Genomic_DNA"/>
</dbReference>
<dbReference type="InterPro" id="IPR009078">
    <property type="entry name" value="Ferritin-like_SF"/>
</dbReference>
<dbReference type="Gene3D" id="1.20.1260.10">
    <property type="match status" value="1"/>
</dbReference>
<reference evidence="1" key="1">
    <citation type="submission" date="2018-05" db="EMBL/GenBank/DDBJ databases">
        <authorList>
            <person name="Lanie J.A."/>
            <person name="Ng W.-L."/>
            <person name="Kazmierczak K.M."/>
            <person name="Andrzejewski T.M."/>
            <person name="Davidsen T.M."/>
            <person name="Wayne K.J."/>
            <person name="Tettelin H."/>
            <person name="Glass J.I."/>
            <person name="Rusch D."/>
            <person name="Podicherti R."/>
            <person name="Tsui H.-C.T."/>
            <person name="Winkler M.E."/>
        </authorList>
    </citation>
    <scope>NUCLEOTIDE SEQUENCE</scope>
</reference>
<proteinExistence type="predicted"/>
<dbReference type="AlphaFoldDB" id="A0A382AQ52"/>
<evidence type="ECO:0000313" key="1">
    <source>
        <dbReference type="EMBL" id="SVB03596.1"/>
    </source>
</evidence>
<name>A0A382AQ52_9ZZZZ</name>
<evidence type="ECO:0008006" key="2">
    <source>
        <dbReference type="Google" id="ProtNLM"/>
    </source>
</evidence>